<dbReference type="GO" id="GO:0004828">
    <property type="term" value="F:serine-tRNA ligase activity"/>
    <property type="evidence" value="ECO:0007669"/>
    <property type="project" value="InterPro"/>
</dbReference>
<keyword evidence="3" id="KW-1185">Reference proteome</keyword>
<dbReference type="InterPro" id="IPR045864">
    <property type="entry name" value="aa-tRNA-synth_II/BPL/LPL"/>
</dbReference>
<evidence type="ECO:0000256" key="1">
    <source>
        <dbReference type="SAM" id="MobiDB-lite"/>
    </source>
</evidence>
<dbReference type="InterPro" id="IPR002317">
    <property type="entry name" value="Ser-tRNA-ligase_type_1"/>
</dbReference>
<dbReference type="Proteomes" id="UP000626092">
    <property type="component" value="Unassembled WGS sequence"/>
</dbReference>
<dbReference type="PANTHER" id="PTHR11778">
    <property type="entry name" value="SERYL-TRNA SYNTHETASE"/>
    <property type="match status" value="1"/>
</dbReference>
<dbReference type="EMBL" id="WJXA01000013">
    <property type="protein sequence ID" value="KAF7121000.1"/>
    <property type="molecule type" value="Genomic_DNA"/>
</dbReference>
<comment type="caution">
    <text evidence="2">The sequence shown here is derived from an EMBL/GenBank/DDBJ whole genome shotgun (WGS) entry which is preliminary data.</text>
</comment>
<accession>A0A834L7G0</accession>
<sequence>MILALLQNQNQPPPPPPIVNVDLNVPPVIPLENPPPPPAPEPVINEVQVRDFQKLKPLIFHGGIDPIKANEWLDSIEKIFQVMTCTDRKKVALATYNLIEEENNKRIRELKKRRYANSNPRVNNGPPKRQNVGNPNRGNQNQKQNRGGLRSNCPTCGINHLGVCLEGTGVFYSCGEARHIRKNCTELQTNLVAVQGNGNQRGNANARHNNSNQRQTINAGQRQGRTYALVPGNTQESENVVAGEPITCVAKQMAAINAIGTAEIPVVGIHMDSILTESALTLKYVAYSHCFRTEVGVAGTTRISKQIHADAYKIQLYNDLMKYFREDLHRRLLSTDFKMQVEAIEMLHKVLKFLPELFDMLRIDWYTLTKSEAAIFVPCLVEKVIATLPRANLLPLLLVDASLDTILRKYEKKCEN</sequence>
<reference evidence="2" key="1">
    <citation type="submission" date="2019-11" db="EMBL/GenBank/DDBJ databases">
        <authorList>
            <person name="Liu Y."/>
            <person name="Hou J."/>
            <person name="Li T.-Q."/>
            <person name="Guan C.-H."/>
            <person name="Wu X."/>
            <person name="Wu H.-Z."/>
            <person name="Ling F."/>
            <person name="Zhang R."/>
            <person name="Shi X.-G."/>
            <person name="Ren J.-P."/>
            <person name="Chen E.-F."/>
            <person name="Sun J.-M."/>
        </authorList>
    </citation>
    <scope>NUCLEOTIDE SEQUENCE</scope>
    <source>
        <strain evidence="2">Adult_tree_wgs_1</strain>
        <tissue evidence="2">Leaves</tissue>
    </source>
</reference>
<dbReference type="AlphaFoldDB" id="A0A834L7G0"/>
<dbReference type="SUPFAM" id="SSF55681">
    <property type="entry name" value="Class II aaRS and biotin synthetases"/>
    <property type="match status" value="1"/>
</dbReference>
<name>A0A834L7G0_RHOSS</name>
<dbReference type="Gene3D" id="3.30.930.10">
    <property type="entry name" value="Bira Bifunctional Protein, Domain 2"/>
    <property type="match status" value="1"/>
</dbReference>
<proteinExistence type="predicted"/>
<evidence type="ECO:0000313" key="2">
    <source>
        <dbReference type="EMBL" id="KAF7121000.1"/>
    </source>
</evidence>
<dbReference type="OrthoDB" id="1111698at2759"/>
<protein>
    <submittedName>
        <fullName evidence="2">Uncharacterized protein</fullName>
    </submittedName>
</protein>
<feature type="region of interest" description="Disordered" evidence="1">
    <location>
        <begin position="110"/>
        <end position="148"/>
    </location>
</feature>
<evidence type="ECO:0000313" key="3">
    <source>
        <dbReference type="Proteomes" id="UP000626092"/>
    </source>
</evidence>
<dbReference type="GO" id="GO:0006434">
    <property type="term" value="P:seryl-tRNA aminoacylation"/>
    <property type="evidence" value="ECO:0007669"/>
    <property type="project" value="InterPro"/>
</dbReference>
<feature type="compositionally biased region" description="Low complexity" evidence="1">
    <location>
        <begin position="133"/>
        <end position="148"/>
    </location>
</feature>
<dbReference type="GO" id="GO:0005524">
    <property type="term" value="F:ATP binding"/>
    <property type="evidence" value="ECO:0007669"/>
    <property type="project" value="InterPro"/>
</dbReference>
<gene>
    <name evidence="2" type="ORF">RHSIM_Rhsim13G0139200</name>
</gene>
<organism evidence="2 3">
    <name type="scientific">Rhododendron simsii</name>
    <name type="common">Sims's rhododendron</name>
    <dbReference type="NCBI Taxonomy" id="118357"/>
    <lineage>
        <taxon>Eukaryota</taxon>
        <taxon>Viridiplantae</taxon>
        <taxon>Streptophyta</taxon>
        <taxon>Embryophyta</taxon>
        <taxon>Tracheophyta</taxon>
        <taxon>Spermatophyta</taxon>
        <taxon>Magnoliopsida</taxon>
        <taxon>eudicotyledons</taxon>
        <taxon>Gunneridae</taxon>
        <taxon>Pentapetalae</taxon>
        <taxon>asterids</taxon>
        <taxon>Ericales</taxon>
        <taxon>Ericaceae</taxon>
        <taxon>Ericoideae</taxon>
        <taxon>Rhodoreae</taxon>
        <taxon>Rhododendron</taxon>
    </lineage>
</organism>